<organism evidence="2 3">
    <name type="scientific">Methanothermococcus okinawensis (strain DSM 14208 / JCM 11175 / IH1)</name>
    <dbReference type="NCBI Taxonomy" id="647113"/>
    <lineage>
        <taxon>Archaea</taxon>
        <taxon>Methanobacteriati</taxon>
        <taxon>Methanobacteriota</taxon>
        <taxon>Methanomada group</taxon>
        <taxon>Methanococci</taxon>
        <taxon>Methanococcales</taxon>
        <taxon>Methanococcaceae</taxon>
        <taxon>Methanothermococcus</taxon>
    </lineage>
</organism>
<dbReference type="EMBL" id="CP002792">
    <property type="protein sequence ID" value="AEH06359.1"/>
    <property type="molecule type" value="Genomic_DNA"/>
</dbReference>
<reference evidence="2" key="1">
    <citation type="submission" date="2011-05" db="EMBL/GenBank/DDBJ databases">
        <title>Complete sequence of chromosome of Methanothermococcus okinawensis IH1.</title>
        <authorList>
            <consortium name="US DOE Joint Genome Institute"/>
            <person name="Lucas S."/>
            <person name="Han J."/>
            <person name="Lapidus A."/>
            <person name="Cheng J.-F."/>
            <person name="Goodwin L."/>
            <person name="Pitluck S."/>
            <person name="Peters L."/>
            <person name="Mikhailova N."/>
            <person name="Held B."/>
            <person name="Han C."/>
            <person name="Tapia R."/>
            <person name="Land M."/>
            <person name="Hauser L."/>
            <person name="Kyrpides N."/>
            <person name="Ivanova N."/>
            <person name="Pagani I."/>
            <person name="Sieprawska-Lupa M."/>
            <person name="Takai K."/>
            <person name="Miyazaki J."/>
            <person name="Whitman W."/>
            <person name="Woyke T."/>
        </authorList>
    </citation>
    <scope>NUCLEOTIDE SEQUENCE [LARGE SCALE GENOMIC DNA]</scope>
    <source>
        <strain evidence="2">IH1</strain>
    </source>
</reference>
<dbReference type="Proteomes" id="UP000009296">
    <property type="component" value="Chromosome"/>
</dbReference>
<dbReference type="eggNOG" id="arCOG12474">
    <property type="taxonomic scope" value="Archaea"/>
</dbReference>
<keyword evidence="3" id="KW-1185">Reference proteome</keyword>
<protein>
    <submittedName>
        <fullName evidence="2">Uncharacterized protein</fullName>
    </submittedName>
</protein>
<keyword evidence="1" id="KW-0472">Membrane</keyword>
<evidence type="ECO:0000256" key="1">
    <source>
        <dbReference type="SAM" id="Phobius"/>
    </source>
</evidence>
<dbReference type="HOGENOM" id="CLU_923208_0_0_2"/>
<evidence type="ECO:0000313" key="2">
    <source>
        <dbReference type="EMBL" id="AEH06359.1"/>
    </source>
</evidence>
<gene>
    <name evidence="2" type="ordered locus">Metok_0370</name>
</gene>
<dbReference type="KEGG" id="mok:Metok_0370"/>
<name>F8AKM6_METOI</name>
<evidence type="ECO:0000313" key="3">
    <source>
        <dbReference type="Proteomes" id="UP000009296"/>
    </source>
</evidence>
<feature type="transmembrane region" description="Helical" evidence="1">
    <location>
        <begin position="53"/>
        <end position="72"/>
    </location>
</feature>
<feature type="transmembrane region" description="Helical" evidence="1">
    <location>
        <begin position="263"/>
        <end position="283"/>
    </location>
</feature>
<feature type="transmembrane region" description="Helical" evidence="1">
    <location>
        <begin position="12"/>
        <end position="33"/>
    </location>
</feature>
<accession>F8AKM6</accession>
<dbReference type="STRING" id="647113.Metok_0370"/>
<keyword evidence="1" id="KW-1133">Transmembrane helix</keyword>
<dbReference type="AlphaFoldDB" id="F8AKM6"/>
<sequence>MTFRTFKTFRAFLIVIYSFFCKVYYVSFLRWYILSKYSLKRVSYKVKKHAVGVAKRSAALCFLVVIVVGLLLPAGVGYMMKTAGNVGVNTLVASSADTNSSTILGKSAEYWNGQYRYGLPVVSMSGWDYVITDTKNQLGSCSGTQTFFRWDVNRSVLKNVDNIVVYYNAVDGVLKNNSGRVVIRTSSGDICYYNKEYDNATGAYKIEIPVTPNILLKSADDSTVQIIVDGLNCEDGNPVGRTYKARLELYDTKGINAVTTKNIVLGASGILLLVVGLCATPWINPSEWYDELFNRRNRRRR</sequence>
<proteinExistence type="predicted"/>
<keyword evidence="1" id="KW-0812">Transmembrane</keyword>